<dbReference type="PIRSF" id="PIRSF002131">
    <property type="entry name" value="Ribosomal_S11"/>
    <property type="match status" value="1"/>
</dbReference>
<dbReference type="PANTHER" id="PTHR11759">
    <property type="entry name" value="40S RIBOSOMAL PROTEIN S14/30S RIBOSOMAL PROTEIN S11"/>
    <property type="match status" value="1"/>
</dbReference>
<keyword evidence="3" id="KW-0687">Ribonucleoprotein</keyword>
<dbReference type="GO" id="GO:0003735">
    <property type="term" value="F:structural constituent of ribosome"/>
    <property type="evidence" value="ECO:0007669"/>
    <property type="project" value="InterPro"/>
</dbReference>
<dbReference type="AlphaFoldDB" id="A0A1D8X7N2"/>
<dbReference type="GO" id="GO:0006412">
    <property type="term" value="P:translation"/>
    <property type="evidence" value="ECO:0007669"/>
    <property type="project" value="InterPro"/>
</dbReference>
<dbReference type="GO" id="GO:0005840">
    <property type="term" value="C:ribosome"/>
    <property type="evidence" value="ECO:0007669"/>
    <property type="project" value="UniProtKB-KW"/>
</dbReference>
<keyword evidence="2 4" id="KW-0689">Ribosomal protein</keyword>
<keyword evidence="4" id="KW-0496">Mitochondrion</keyword>
<dbReference type="GO" id="GO:1990904">
    <property type="term" value="C:ribonucleoprotein complex"/>
    <property type="evidence" value="ECO:0007669"/>
    <property type="project" value="UniProtKB-KW"/>
</dbReference>
<sequence>MKSAALKILFTSTNILCTLVNTKGKVVFWTSAGIRKVKGTKKITLISINIMLKEVVQKLNEMNCQFLYLEIRGFNKNKKTIIKFFKNSLINIILICDKTALPHNGCKRKKVRRI</sequence>
<dbReference type="GeneID" id="30218817"/>
<geneLocation type="mitochondrion" evidence="4"/>
<evidence type="ECO:0000256" key="3">
    <source>
        <dbReference type="ARBA" id="ARBA00023274"/>
    </source>
</evidence>
<evidence type="ECO:0000313" key="4">
    <source>
        <dbReference type="EMBL" id="AOX49041.1"/>
    </source>
</evidence>
<protein>
    <submittedName>
        <fullName evidence="4">Ribosomal protein S11</fullName>
    </submittedName>
</protein>
<reference evidence="4" key="1">
    <citation type="journal article" date="2016" name="Sci. Rep.">
        <title>Mitogenomes from type specimens, a genotyping tool for morphologically simple species: ten genomes of agar-producing red algae.</title>
        <authorList>
            <person name="Boo G.H."/>
            <person name="Hughey J.R."/>
            <person name="Miller K.A."/>
            <person name="Boo S.M."/>
        </authorList>
    </citation>
    <scope>NUCLEOTIDE SEQUENCE</scope>
</reference>
<name>A0A1D8X7N2_9FLOR</name>
<reference evidence="4" key="2">
    <citation type="submission" date="2016-06" db="EMBL/GenBank/DDBJ databases">
        <authorList>
            <person name="Kjaerup R.B."/>
            <person name="Dalgaard T.S."/>
            <person name="Juul-Madsen H.R."/>
        </authorList>
    </citation>
    <scope>NUCLEOTIDE SEQUENCE</scope>
</reference>
<dbReference type="EMBL" id="KX427234">
    <property type="protein sequence ID" value="AOX49041.1"/>
    <property type="molecule type" value="Genomic_DNA"/>
</dbReference>
<dbReference type="Gene3D" id="3.30.420.80">
    <property type="entry name" value="Ribosomal protein S11"/>
    <property type="match status" value="1"/>
</dbReference>
<proteinExistence type="inferred from homology"/>
<comment type="similarity">
    <text evidence="1">Belongs to the universal ribosomal protein uS11 family.</text>
</comment>
<gene>
    <name evidence="4" type="primary">rps11</name>
</gene>
<dbReference type="SUPFAM" id="SSF53137">
    <property type="entry name" value="Translational machinery components"/>
    <property type="match status" value="1"/>
</dbReference>
<organism evidence="4">
    <name type="scientific">Pterocladiella media</name>
    <dbReference type="NCBI Taxonomy" id="1911541"/>
    <lineage>
        <taxon>Eukaryota</taxon>
        <taxon>Rhodophyta</taxon>
        <taxon>Florideophyceae</taxon>
        <taxon>Rhodymeniophycidae</taxon>
        <taxon>Gelidiales</taxon>
        <taxon>Pterocladiaceae</taxon>
        <taxon>Pterocladiella</taxon>
    </lineage>
</organism>
<dbReference type="RefSeq" id="YP_009317589.1">
    <property type="nucleotide sequence ID" value="NC_031841.1"/>
</dbReference>
<dbReference type="Pfam" id="PF00411">
    <property type="entry name" value="Ribosomal_S11"/>
    <property type="match status" value="1"/>
</dbReference>
<evidence type="ECO:0000256" key="1">
    <source>
        <dbReference type="ARBA" id="ARBA00006194"/>
    </source>
</evidence>
<dbReference type="InterPro" id="IPR036967">
    <property type="entry name" value="Ribosomal_uS11_sf"/>
</dbReference>
<dbReference type="HAMAP" id="MF_01310">
    <property type="entry name" value="Ribosomal_uS11"/>
    <property type="match status" value="1"/>
</dbReference>
<dbReference type="InterPro" id="IPR001971">
    <property type="entry name" value="Ribosomal_uS11"/>
</dbReference>
<accession>A0A1D8X7N2</accession>
<evidence type="ECO:0000256" key="2">
    <source>
        <dbReference type="ARBA" id="ARBA00022980"/>
    </source>
</evidence>